<comment type="caution">
    <text evidence="3">The sequence shown here is derived from an EMBL/GenBank/DDBJ whole genome shotgun (WGS) entry which is preliminary data.</text>
</comment>
<dbReference type="OrthoDB" id="6810892at2"/>
<dbReference type="EMBL" id="QAOH01000006">
    <property type="protein sequence ID" value="PTQ72612.1"/>
    <property type="molecule type" value="Genomic_DNA"/>
</dbReference>
<sequence length="595" mass="63060">MKRSLAAAPLGLAATLLLTTALYAEQWIQIEAQPSLTEATEAARGYAGRLPNVVGFELPGRWNAIALGPYATEAEAEAARLTLRAQGMIPSDSYLTDGTQYRQPFWPVGATLSTLPTATTPDVATEVTVPEVTETAMPAEDLPVENMPITLPDETPAEARASERALNREDREALQTALKFAGVYDSGIDGAFGPGTRRAMSDWQALKGYDVTGVLTTQQREEVLGAYRTVIDSLGLTPVADEVAGVTLSLPLGLVGFDAYAPPFAKYKSKDSSGVQVLLISQTGDEATLGGLYEIMQTLEIVPMEGPRSRDSKSFTLTGTNTEITSHTEARLVNGTVKGWTLIWPTPKTTDDETRHQMALDAMKTSFATLDGVLPDAYGEGAAQDIDLLAGLDIRRPDKAGSGFYVDDKGAVLTSADLVASCARITIDDGYEATVTATEDGMALLTPVETLAPLAVAKFDSQLPRLQSEVSVSGYAYAGRLDAPTLNYGLMAEHKGLSGEEDLLRLAMTTLPGEAGGPLLNNSGAVIGMLAAKDAIPEAQARSLPEDVAFAYDMEKIAGFLSGHGVTVSASESTTSDADLVRIGRDLTVLVNCWN</sequence>
<dbReference type="Gene3D" id="1.10.101.10">
    <property type="entry name" value="PGBD-like superfamily/PGBD"/>
    <property type="match status" value="1"/>
</dbReference>
<evidence type="ECO:0000256" key="1">
    <source>
        <dbReference type="SAM" id="SignalP"/>
    </source>
</evidence>
<organism evidence="3 4">
    <name type="scientific">Celeribacter persicus</name>
    <dbReference type="NCBI Taxonomy" id="1651082"/>
    <lineage>
        <taxon>Bacteria</taxon>
        <taxon>Pseudomonadati</taxon>
        <taxon>Pseudomonadota</taxon>
        <taxon>Alphaproteobacteria</taxon>
        <taxon>Rhodobacterales</taxon>
        <taxon>Roseobacteraceae</taxon>
        <taxon>Celeribacter</taxon>
    </lineage>
</organism>
<evidence type="ECO:0000313" key="4">
    <source>
        <dbReference type="Proteomes" id="UP000244077"/>
    </source>
</evidence>
<dbReference type="AlphaFoldDB" id="A0A2T5HM36"/>
<dbReference type="SUPFAM" id="SSF47090">
    <property type="entry name" value="PGBD-like"/>
    <property type="match status" value="1"/>
</dbReference>
<dbReference type="InterPro" id="IPR009003">
    <property type="entry name" value="Peptidase_S1_PA"/>
</dbReference>
<dbReference type="RefSeq" id="WP_107816369.1">
    <property type="nucleotide sequence ID" value="NZ_QAOH01000006.1"/>
</dbReference>
<reference evidence="3 4" key="1">
    <citation type="submission" date="2018-04" db="EMBL/GenBank/DDBJ databases">
        <title>Genomic Encyclopedia of Archaeal and Bacterial Type Strains, Phase II (KMG-II): from individual species to whole genera.</title>
        <authorList>
            <person name="Goeker M."/>
        </authorList>
    </citation>
    <scope>NUCLEOTIDE SEQUENCE [LARGE SCALE GENOMIC DNA]</scope>
    <source>
        <strain evidence="3 4">DSM 100434</strain>
    </source>
</reference>
<gene>
    <name evidence="3" type="ORF">C8N42_106121</name>
</gene>
<keyword evidence="4" id="KW-1185">Reference proteome</keyword>
<dbReference type="Proteomes" id="UP000244077">
    <property type="component" value="Unassembled WGS sequence"/>
</dbReference>
<evidence type="ECO:0000259" key="2">
    <source>
        <dbReference type="Pfam" id="PF01471"/>
    </source>
</evidence>
<dbReference type="SUPFAM" id="SSF50494">
    <property type="entry name" value="Trypsin-like serine proteases"/>
    <property type="match status" value="1"/>
</dbReference>
<feature type="chain" id="PRO_5015693622" evidence="1">
    <location>
        <begin position="25"/>
        <end position="595"/>
    </location>
</feature>
<dbReference type="Gene3D" id="2.40.10.120">
    <property type="match status" value="1"/>
</dbReference>
<accession>A0A2T5HM36</accession>
<proteinExistence type="predicted"/>
<dbReference type="InterPro" id="IPR002477">
    <property type="entry name" value="Peptidoglycan-bd-like"/>
</dbReference>
<evidence type="ECO:0000313" key="3">
    <source>
        <dbReference type="EMBL" id="PTQ72612.1"/>
    </source>
</evidence>
<feature type="domain" description="Peptidoglycan binding-like" evidence="2">
    <location>
        <begin position="168"/>
        <end position="219"/>
    </location>
</feature>
<dbReference type="InterPro" id="IPR036366">
    <property type="entry name" value="PGBDSf"/>
</dbReference>
<dbReference type="Pfam" id="PF01471">
    <property type="entry name" value="PG_binding_1"/>
    <property type="match status" value="1"/>
</dbReference>
<protein>
    <submittedName>
        <fullName evidence="3">Putative peptidoglycan binding protein</fullName>
    </submittedName>
</protein>
<keyword evidence="1" id="KW-0732">Signal</keyword>
<feature type="signal peptide" evidence="1">
    <location>
        <begin position="1"/>
        <end position="24"/>
    </location>
</feature>
<name>A0A2T5HM36_9RHOB</name>
<dbReference type="InterPro" id="IPR036365">
    <property type="entry name" value="PGBD-like_sf"/>
</dbReference>
<dbReference type="Pfam" id="PF13365">
    <property type="entry name" value="Trypsin_2"/>
    <property type="match status" value="1"/>
</dbReference>